<comment type="subcellular location">
    <subcellularLocation>
        <location evidence="1">Cytoplasm</location>
    </subcellularLocation>
</comment>
<organism evidence="5 6">
    <name type="scientific">Stephania cephalantha</name>
    <dbReference type="NCBI Taxonomy" id="152367"/>
    <lineage>
        <taxon>Eukaryota</taxon>
        <taxon>Viridiplantae</taxon>
        <taxon>Streptophyta</taxon>
        <taxon>Embryophyta</taxon>
        <taxon>Tracheophyta</taxon>
        <taxon>Spermatophyta</taxon>
        <taxon>Magnoliopsida</taxon>
        <taxon>Ranunculales</taxon>
        <taxon>Menispermaceae</taxon>
        <taxon>Menispermoideae</taxon>
        <taxon>Cissampelideae</taxon>
        <taxon>Stephania</taxon>
    </lineage>
</organism>
<protein>
    <recommendedName>
        <fullName evidence="4">Hyaluronan/mRNA-binding protein domain-containing protein</fullName>
    </recommendedName>
</protein>
<keyword evidence="6" id="KW-1185">Reference proteome</keyword>
<dbReference type="AlphaFoldDB" id="A0AAP0EN26"/>
<name>A0AAP0EN26_9MAGN</name>
<feature type="domain" description="Hyaluronan/mRNA-binding protein" evidence="4">
    <location>
        <begin position="171"/>
        <end position="279"/>
    </location>
</feature>
<dbReference type="InterPro" id="IPR019084">
    <property type="entry name" value="STM1-like_N"/>
</dbReference>
<dbReference type="GO" id="GO:0005737">
    <property type="term" value="C:cytoplasm"/>
    <property type="evidence" value="ECO:0007669"/>
    <property type="project" value="UniProtKB-SubCell"/>
</dbReference>
<evidence type="ECO:0000313" key="5">
    <source>
        <dbReference type="EMBL" id="KAK9095150.1"/>
    </source>
</evidence>
<evidence type="ECO:0000313" key="6">
    <source>
        <dbReference type="Proteomes" id="UP001419268"/>
    </source>
</evidence>
<dbReference type="Gene3D" id="6.10.140.1040">
    <property type="match status" value="1"/>
</dbReference>
<feature type="compositionally biased region" description="Basic and acidic residues" evidence="3">
    <location>
        <begin position="123"/>
        <end position="132"/>
    </location>
</feature>
<dbReference type="SMART" id="SM01233">
    <property type="entry name" value="HABP4_PAI-RBP1"/>
    <property type="match status" value="1"/>
</dbReference>
<feature type="compositionally biased region" description="Low complexity" evidence="3">
    <location>
        <begin position="100"/>
        <end position="110"/>
    </location>
</feature>
<proteinExistence type="predicted"/>
<reference evidence="5 6" key="1">
    <citation type="submission" date="2024-01" db="EMBL/GenBank/DDBJ databases">
        <title>Genome assemblies of Stephania.</title>
        <authorList>
            <person name="Yang L."/>
        </authorList>
    </citation>
    <scope>NUCLEOTIDE SEQUENCE [LARGE SCALE GENOMIC DNA]</scope>
    <source>
        <strain evidence="5">JXDWG</strain>
        <tissue evidence="5">Leaf</tissue>
    </source>
</reference>
<evidence type="ECO:0000256" key="3">
    <source>
        <dbReference type="SAM" id="MobiDB-lite"/>
    </source>
</evidence>
<dbReference type="PANTHER" id="PTHR12299:SF17">
    <property type="entry name" value="AT19571P-RELATED"/>
    <property type="match status" value="1"/>
</dbReference>
<sequence>MATMNPFDLLGDDDNDDPSQLIAKTVSAPPPQPQQPKQTSAKQQPPPPAQQAKLPSKPVPPAQAVREAKSDGRGGGRGGGRGFGRGGRGGGGFNRDRPNNENSFSNNGFSTGYGGGAPEEGGEADKPSERRSGGGGGGGGGGYGGPRGGGGGFRGRRGGFNNGEAGEGDRQRRTFERRSGTGRGTEIKREGSGRGNWGTPTDELSQDPEQQENAIEKNLNVEKQPGEEEIADASKENPVTETEEKEPEEKEMTLEEYEKVLEEKRKALQANKAEERKVDAKEFESMLQLSSKKGNDDVFIKLGSEKDKKKDIGDKDDRAKKSVSITEFLKPAEGERYYSPGGRGRGRGRGSRGGYSGGNPNVAAPSIEDPGEFPTLGKSPSLSMVKFQIARSVSWIERHTDRASDFNRVMETVKWCERRDSPLA</sequence>
<evidence type="ECO:0000256" key="2">
    <source>
        <dbReference type="ARBA" id="ARBA00022490"/>
    </source>
</evidence>
<feature type="compositionally biased region" description="Gly residues" evidence="3">
    <location>
        <begin position="133"/>
        <end position="161"/>
    </location>
</feature>
<feature type="region of interest" description="Disordered" evidence="3">
    <location>
        <begin position="304"/>
        <end position="379"/>
    </location>
</feature>
<feature type="region of interest" description="Disordered" evidence="3">
    <location>
        <begin position="1"/>
        <end position="253"/>
    </location>
</feature>
<keyword evidence="2" id="KW-0963">Cytoplasm</keyword>
<dbReference type="Pfam" id="PF09598">
    <property type="entry name" value="Stm1_N"/>
    <property type="match status" value="1"/>
</dbReference>
<feature type="compositionally biased region" description="Basic and acidic residues" evidence="3">
    <location>
        <begin position="304"/>
        <end position="320"/>
    </location>
</feature>
<dbReference type="EMBL" id="JBBNAG010000011">
    <property type="protein sequence ID" value="KAK9095150.1"/>
    <property type="molecule type" value="Genomic_DNA"/>
</dbReference>
<dbReference type="GO" id="GO:0005634">
    <property type="term" value="C:nucleus"/>
    <property type="evidence" value="ECO:0007669"/>
    <property type="project" value="TreeGrafter"/>
</dbReference>
<dbReference type="GO" id="GO:0003723">
    <property type="term" value="F:RNA binding"/>
    <property type="evidence" value="ECO:0007669"/>
    <property type="project" value="InterPro"/>
</dbReference>
<dbReference type="Pfam" id="PF04774">
    <property type="entry name" value="HABP4_PAI-RBP1"/>
    <property type="match status" value="1"/>
</dbReference>
<feature type="compositionally biased region" description="Basic and acidic residues" evidence="3">
    <location>
        <begin position="167"/>
        <end position="192"/>
    </location>
</feature>
<dbReference type="InterPro" id="IPR006861">
    <property type="entry name" value="HABP4_PAIRBP1-bd"/>
</dbReference>
<evidence type="ECO:0000256" key="1">
    <source>
        <dbReference type="ARBA" id="ARBA00004496"/>
    </source>
</evidence>
<dbReference type="PANTHER" id="PTHR12299">
    <property type="entry name" value="HYALURONIC ACID-BINDING PROTEIN 4"/>
    <property type="match status" value="1"/>
</dbReference>
<comment type="caution">
    <text evidence="5">The sequence shown here is derived from an EMBL/GenBank/DDBJ whole genome shotgun (WGS) entry which is preliminary data.</text>
</comment>
<dbReference type="InterPro" id="IPR039764">
    <property type="entry name" value="HABP4/SERBP1-like"/>
</dbReference>
<evidence type="ECO:0000259" key="4">
    <source>
        <dbReference type="SMART" id="SM01233"/>
    </source>
</evidence>
<gene>
    <name evidence="5" type="ORF">Scep_026619</name>
</gene>
<accession>A0AAP0EN26</accession>
<dbReference type="Proteomes" id="UP001419268">
    <property type="component" value="Unassembled WGS sequence"/>
</dbReference>
<feature type="compositionally biased region" description="Gly residues" evidence="3">
    <location>
        <begin position="75"/>
        <end position="93"/>
    </location>
</feature>